<dbReference type="InterPro" id="IPR010388">
    <property type="entry name" value="Anaerobic_Co-chelatase"/>
</dbReference>
<sequence length="279" mass="30067">MMTRSAILLAAFGSSEPQAHRILARFEAKVREAFPGRTVRWAFTSGRIRERLAGEGKKTDSVSKALARVGFERFETVAVQSLHVIPGKEFEDLKRAVRDAEENGPIARTTLGAPLLAGPDDVEAAAAAILRNLPSERSPHEAVLLMGHGTWHQGDAVYDSLAARLAEQDPLVKLGTLEGIDSLEPLLDALRRDTVNTVWLIPLLAVVGAHVQRDMAGDGPDSWKSRIEAAGFACKPVMRGAVENEDLSDIWISHLTTAVSELDSDQASGGQGNTVPLDP</sequence>
<organism evidence="3 4">
    <name type="scientific">Oceanidesulfovibrio marinus</name>
    <dbReference type="NCBI Taxonomy" id="370038"/>
    <lineage>
        <taxon>Bacteria</taxon>
        <taxon>Pseudomonadati</taxon>
        <taxon>Thermodesulfobacteriota</taxon>
        <taxon>Desulfovibrionia</taxon>
        <taxon>Desulfovibrionales</taxon>
        <taxon>Desulfovibrionaceae</taxon>
        <taxon>Oceanidesulfovibrio</taxon>
    </lineage>
</organism>
<protein>
    <submittedName>
        <fullName evidence="3">Sirohydrochlorin cobaltochelatase</fullName>
    </submittedName>
</protein>
<feature type="binding site" evidence="2">
    <location>
        <position position="178"/>
    </location>
    <ligand>
        <name>Co(2+)</name>
        <dbReference type="ChEBI" id="CHEBI:48828"/>
    </ligand>
</feature>
<dbReference type="Proteomes" id="UP000434052">
    <property type="component" value="Unassembled WGS sequence"/>
</dbReference>
<feature type="binding site" evidence="2">
    <location>
        <position position="210"/>
    </location>
    <ligand>
        <name>Co(2+)</name>
        <dbReference type="ChEBI" id="CHEBI:48828"/>
    </ligand>
</feature>
<dbReference type="Gene3D" id="3.40.50.1400">
    <property type="match status" value="2"/>
</dbReference>
<dbReference type="EMBL" id="QMIF01000004">
    <property type="protein sequence ID" value="TVM34712.1"/>
    <property type="molecule type" value="Genomic_DNA"/>
</dbReference>
<dbReference type="SUPFAM" id="SSF53800">
    <property type="entry name" value="Chelatase"/>
    <property type="match status" value="1"/>
</dbReference>
<evidence type="ECO:0000256" key="1">
    <source>
        <dbReference type="PIRSR" id="PIRSR033579-1"/>
    </source>
</evidence>
<accession>A0A6P1ZJF0</accession>
<feature type="binding site" evidence="2">
    <location>
        <position position="148"/>
    </location>
    <ligand>
        <name>Co(2+)</name>
        <dbReference type="ChEBI" id="CHEBI:48828"/>
    </ligand>
</feature>
<proteinExistence type="predicted"/>
<keyword evidence="2" id="KW-0170">Cobalt</keyword>
<dbReference type="GO" id="GO:0019251">
    <property type="term" value="P:anaerobic cobalamin biosynthetic process"/>
    <property type="evidence" value="ECO:0007669"/>
    <property type="project" value="InterPro"/>
</dbReference>
<dbReference type="CDD" id="cd03412">
    <property type="entry name" value="CbiK_N"/>
    <property type="match status" value="1"/>
</dbReference>
<dbReference type="GO" id="GO:0046872">
    <property type="term" value="F:metal ion binding"/>
    <property type="evidence" value="ECO:0007669"/>
    <property type="project" value="UniProtKB-KW"/>
</dbReference>
<dbReference type="AlphaFoldDB" id="A0A6P1ZJF0"/>
<comment type="caution">
    <text evidence="3">The sequence shown here is derived from an EMBL/GenBank/DDBJ whole genome shotgun (WGS) entry which is preliminary data.</text>
</comment>
<name>A0A6P1ZJF0_9BACT</name>
<evidence type="ECO:0000313" key="4">
    <source>
        <dbReference type="Proteomes" id="UP000434052"/>
    </source>
</evidence>
<keyword evidence="2" id="KW-0479">Metal-binding</keyword>
<dbReference type="Pfam" id="PF06180">
    <property type="entry name" value="CbiK"/>
    <property type="match status" value="1"/>
</dbReference>
<feature type="active site" description="Proton acceptor" evidence="1">
    <location>
        <position position="148"/>
    </location>
</feature>
<dbReference type="GO" id="GO:0016852">
    <property type="term" value="F:sirohydrochlorin cobaltochelatase activity"/>
    <property type="evidence" value="ECO:0007669"/>
    <property type="project" value="InterPro"/>
</dbReference>
<evidence type="ECO:0000256" key="2">
    <source>
        <dbReference type="PIRSR" id="PIRSR033579-3"/>
    </source>
</evidence>
<evidence type="ECO:0000313" key="3">
    <source>
        <dbReference type="EMBL" id="TVM34712.1"/>
    </source>
</evidence>
<dbReference type="CDD" id="cd03413">
    <property type="entry name" value="CbiK_C"/>
    <property type="match status" value="1"/>
</dbReference>
<gene>
    <name evidence="3" type="ORF">DQK91_08685</name>
</gene>
<dbReference type="PIRSF" id="PIRSF033579">
    <property type="entry name" value="Anaer_Co_chel"/>
    <property type="match status" value="1"/>
</dbReference>
<dbReference type="OrthoDB" id="9770331at2"/>
<reference evidence="3 4" key="1">
    <citation type="submission" date="2018-06" db="EMBL/GenBank/DDBJ databases">
        <title>Complete genome of Desulfovibrio marinus P48SEP.</title>
        <authorList>
            <person name="Crispim J.S."/>
            <person name="Vidigal P.M.P."/>
            <person name="Silva L.C.F."/>
            <person name="Araujo L.C."/>
            <person name="Laguardia C.N."/>
            <person name="Dias R.S."/>
            <person name="Sousa M.P."/>
            <person name="Paula S.O."/>
            <person name="Silva C."/>
        </authorList>
    </citation>
    <scope>NUCLEOTIDE SEQUENCE [LARGE SCALE GENOMIC DNA]</scope>
    <source>
        <strain evidence="3 4">P48SEP</strain>
    </source>
</reference>